<reference evidence="1 2" key="1">
    <citation type="submission" date="2023-06" db="EMBL/GenBank/DDBJ databases">
        <authorList>
            <person name="Yushchuk O."/>
            <person name="Binda E."/>
            <person name="Ruckert-Reed C."/>
            <person name="Fedorenko V."/>
            <person name="Kalinowski J."/>
            <person name="Marinelli F."/>
        </authorList>
    </citation>
    <scope>NUCLEOTIDE SEQUENCE [LARGE SCALE GENOMIC DNA]</scope>
    <source>
        <strain evidence="1 2">NRRL 3884</strain>
    </source>
</reference>
<keyword evidence="2" id="KW-1185">Reference proteome</keyword>
<evidence type="ECO:0000313" key="2">
    <source>
        <dbReference type="Proteomes" id="UP001240150"/>
    </source>
</evidence>
<dbReference type="Proteomes" id="UP001240150">
    <property type="component" value="Chromosome"/>
</dbReference>
<accession>A0ABY8WLD5</accession>
<dbReference type="Gene3D" id="3.40.50.300">
    <property type="entry name" value="P-loop containing nucleotide triphosphate hydrolases"/>
    <property type="match status" value="1"/>
</dbReference>
<dbReference type="RefSeq" id="WP_284919225.1">
    <property type="nucleotide sequence ID" value="NZ_CP126980.1"/>
</dbReference>
<proteinExistence type="predicted"/>
<gene>
    <name evidence="1" type="ORF">ACTOB_001385</name>
</gene>
<evidence type="ECO:0008006" key="3">
    <source>
        <dbReference type="Google" id="ProtNLM"/>
    </source>
</evidence>
<evidence type="ECO:0000313" key="1">
    <source>
        <dbReference type="EMBL" id="WIM97831.1"/>
    </source>
</evidence>
<dbReference type="EMBL" id="CP126980">
    <property type="protein sequence ID" value="WIM97831.1"/>
    <property type="molecule type" value="Genomic_DNA"/>
</dbReference>
<dbReference type="InterPro" id="IPR027417">
    <property type="entry name" value="P-loop_NTPase"/>
</dbReference>
<organism evidence="1 2">
    <name type="scientific">Actinoplanes oblitus</name>
    <dbReference type="NCBI Taxonomy" id="3040509"/>
    <lineage>
        <taxon>Bacteria</taxon>
        <taxon>Bacillati</taxon>
        <taxon>Actinomycetota</taxon>
        <taxon>Actinomycetes</taxon>
        <taxon>Micromonosporales</taxon>
        <taxon>Micromonosporaceae</taxon>
        <taxon>Actinoplanes</taxon>
    </lineage>
</organism>
<sequence>MVDGRPRPRVETHAPYQLSRAQEAIGWAAKCGLLPDTWQDDSLDRICAVNTTGKWVHFECGEIVPRQNGKGSILEIRALAGLFVFREELIMWSAHEYKTAIEAFRRCLKLLRRAGTQVGNNENLLLVDGHVVKVSNTNGEEGFEVLKETNTDGELVLLAAPRRLKFIARSKSSGRGFSGDLNIIDEAFAYTNEQHEALLFTMSARANPQIIYTSSPPLNGITGDVMFDLRLRGDPTAPRELADGPWTQDPSLAWRDWGLAGDLENLDEVDLDDQTLWKATNPSLDVVRAGATALSTASVERERRSFRNNPAGFARERLGVWPKRARASGGVIPLALWAELATTPDAHGRPAQVMFAINVARDRSFTTIAAVGVQADGRLQLAIVAYERGTEWVVRRIRELRERWDPLLWAIEDKGANASLWAADLDRANLAAAEDRDKPKRGEVVAPWANDVAAGYGLFIDALVDKQLAHLRDAPLEAAVAGAQTRPISSGGTTWDDKGAVEVSPLKAVTNALWAWHTYAEKILAAANPWDHVY</sequence>
<protein>
    <recommendedName>
        <fullName evidence="3">Terminase</fullName>
    </recommendedName>
</protein>
<name>A0ABY8WLD5_9ACTN</name>